<reference evidence="1 2" key="1">
    <citation type="submission" date="2017-09" db="EMBL/GenBank/DDBJ databases">
        <title>WGS assembly of Aquilegia coerulea Goldsmith.</title>
        <authorList>
            <person name="Hodges S."/>
            <person name="Kramer E."/>
            <person name="Nordborg M."/>
            <person name="Tomkins J."/>
            <person name="Borevitz J."/>
            <person name="Derieg N."/>
            <person name="Yan J."/>
            <person name="Mihaltcheva S."/>
            <person name="Hayes R.D."/>
            <person name="Rokhsar D."/>
        </authorList>
    </citation>
    <scope>NUCLEOTIDE SEQUENCE [LARGE SCALE GENOMIC DNA]</scope>
    <source>
        <strain evidence="2">cv. Goldsmith</strain>
    </source>
</reference>
<evidence type="ECO:0000313" key="2">
    <source>
        <dbReference type="Proteomes" id="UP000230069"/>
    </source>
</evidence>
<dbReference type="InParanoid" id="A0A2G5CCM5"/>
<name>A0A2G5CCM5_AQUCA</name>
<dbReference type="AlphaFoldDB" id="A0A2G5CCM5"/>
<keyword evidence="2" id="KW-1185">Reference proteome</keyword>
<accession>A0A2G5CCM5</accession>
<dbReference type="Proteomes" id="UP000230069">
    <property type="component" value="Unassembled WGS sequence"/>
</dbReference>
<organism evidence="1 2">
    <name type="scientific">Aquilegia coerulea</name>
    <name type="common">Rocky mountain columbine</name>
    <dbReference type="NCBI Taxonomy" id="218851"/>
    <lineage>
        <taxon>Eukaryota</taxon>
        <taxon>Viridiplantae</taxon>
        <taxon>Streptophyta</taxon>
        <taxon>Embryophyta</taxon>
        <taxon>Tracheophyta</taxon>
        <taxon>Spermatophyta</taxon>
        <taxon>Magnoliopsida</taxon>
        <taxon>Ranunculales</taxon>
        <taxon>Ranunculaceae</taxon>
        <taxon>Thalictroideae</taxon>
        <taxon>Aquilegia</taxon>
    </lineage>
</organism>
<sequence length="106" mass="11674">MARETMESLQILAPILQIFQPIPFKQSTLNPNPWLPPKSPTISKPQGSQFTNLVVDSSANCSSKEVETQIRNSSPKRWSSLLKTPPPSAGTLPLSFLEPTFNNALL</sequence>
<protein>
    <submittedName>
        <fullName evidence="1">Uncharacterized protein</fullName>
    </submittedName>
</protein>
<evidence type="ECO:0000313" key="1">
    <source>
        <dbReference type="EMBL" id="PIA29032.1"/>
    </source>
</evidence>
<proteinExistence type="predicted"/>
<gene>
    <name evidence="1" type="ORF">AQUCO_06300002v1</name>
</gene>
<dbReference type="EMBL" id="KZ305080">
    <property type="protein sequence ID" value="PIA29032.1"/>
    <property type="molecule type" value="Genomic_DNA"/>
</dbReference>